<dbReference type="Proteomes" id="UP001557484">
    <property type="component" value="Unassembled WGS sequence"/>
</dbReference>
<dbReference type="EMBL" id="JBFRYB010000001">
    <property type="protein sequence ID" value="MEX1663883.1"/>
    <property type="molecule type" value="Genomic_DNA"/>
</dbReference>
<gene>
    <name evidence="1" type="ORF">AB4875_00215</name>
</gene>
<reference evidence="1 2" key="1">
    <citation type="journal article" date="2011" name="Int. J. Syst. Evol. Microbiol.">
        <title>Zhongshania antarctica gen. nov., sp. nov. and Zhongshania guokunii sp. nov., gammaproteobacteria respectively isolated from coastal attached (fast) ice and surface seawater of the Antarctic.</title>
        <authorList>
            <person name="Li H.J."/>
            <person name="Zhang X.Y."/>
            <person name="Chen C.X."/>
            <person name="Zhang Y.J."/>
            <person name="Gao Z.M."/>
            <person name="Yu Y."/>
            <person name="Chen X.L."/>
            <person name="Chen B."/>
            <person name="Zhang Y.Z."/>
        </authorList>
    </citation>
    <scope>NUCLEOTIDE SEQUENCE [LARGE SCALE GENOMIC DNA]</scope>
    <source>
        <strain evidence="1 2">R06B22</strain>
    </source>
</reference>
<sequence>MMELRAKMIRGSNNVLLLKFFPLPILGLVTQKYPLKNFNRTLRLAFYLHREFAMKMNYFVFGTNNKEKAIAFYDEFLMGVD</sequence>
<proteinExistence type="predicted"/>
<evidence type="ECO:0000313" key="2">
    <source>
        <dbReference type="Proteomes" id="UP001557484"/>
    </source>
</evidence>
<dbReference type="RefSeq" id="WP_368374012.1">
    <property type="nucleotide sequence ID" value="NZ_JBFRYB010000001.1"/>
</dbReference>
<keyword evidence="2" id="KW-1185">Reference proteome</keyword>
<comment type="caution">
    <text evidence="1">The sequence shown here is derived from an EMBL/GenBank/DDBJ whole genome shotgun (WGS) entry which is preliminary data.</text>
</comment>
<accession>A0ABV3TSC3</accession>
<name>A0ABV3TSC3_9GAMM</name>
<organism evidence="1 2">
    <name type="scientific">Zhongshania arctica</name>
    <dbReference type="NCBI Taxonomy" id="3238302"/>
    <lineage>
        <taxon>Bacteria</taxon>
        <taxon>Pseudomonadati</taxon>
        <taxon>Pseudomonadota</taxon>
        <taxon>Gammaproteobacteria</taxon>
        <taxon>Cellvibrionales</taxon>
        <taxon>Spongiibacteraceae</taxon>
        <taxon>Zhongshania</taxon>
    </lineage>
</organism>
<evidence type="ECO:0000313" key="1">
    <source>
        <dbReference type="EMBL" id="MEX1663883.1"/>
    </source>
</evidence>
<protein>
    <submittedName>
        <fullName evidence="1">Uncharacterized protein</fullName>
    </submittedName>
</protein>